<sequence length="121" mass="14098">MDKATQALARGVPDGVPESYRALADHSGVPYATIFYRKNGRRSIEEKAQSQQYFTPWEEEALVKFLLQISDLRQPVQVKYIPALAFCLKAFERRYLKVEARRVSALEWNRHKKNTYGKIIH</sequence>
<proteinExistence type="predicted"/>
<dbReference type="RefSeq" id="XP_033684225.1">
    <property type="nucleotide sequence ID" value="XM_033831555.1"/>
</dbReference>
<protein>
    <recommendedName>
        <fullName evidence="3">HTH CENPB-type domain-containing protein</fullName>
    </recommendedName>
</protein>
<evidence type="ECO:0008006" key="3">
    <source>
        <dbReference type="Google" id="ProtNLM"/>
    </source>
</evidence>
<dbReference type="GeneID" id="54584885"/>
<gene>
    <name evidence="1" type="ORF">BU26DRAFT_540568</name>
</gene>
<evidence type="ECO:0000313" key="1">
    <source>
        <dbReference type="EMBL" id="KAF2249221.1"/>
    </source>
</evidence>
<dbReference type="EMBL" id="ML987195">
    <property type="protein sequence ID" value="KAF2249221.1"/>
    <property type="molecule type" value="Genomic_DNA"/>
</dbReference>
<dbReference type="AlphaFoldDB" id="A0A6A6IFK5"/>
<reference evidence="1" key="1">
    <citation type="journal article" date="2020" name="Stud. Mycol.">
        <title>101 Dothideomycetes genomes: a test case for predicting lifestyles and emergence of pathogens.</title>
        <authorList>
            <person name="Haridas S."/>
            <person name="Albert R."/>
            <person name="Binder M."/>
            <person name="Bloem J."/>
            <person name="Labutti K."/>
            <person name="Salamov A."/>
            <person name="Andreopoulos B."/>
            <person name="Baker S."/>
            <person name="Barry K."/>
            <person name="Bills G."/>
            <person name="Bluhm B."/>
            <person name="Cannon C."/>
            <person name="Castanera R."/>
            <person name="Culley D."/>
            <person name="Daum C."/>
            <person name="Ezra D."/>
            <person name="Gonzalez J."/>
            <person name="Henrissat B."/>
            <person name="Kuo A."/>
            <person name="Liang C."/>
            <person name="Lipzen A."/>
            <person name="Lutzoni F."/>
            <person name="Magnuson J."/>
            <person name="Mondo S."/>
            <person name="Nolan M."/>
            <person name="Ohm R."/>
            <person name="Pangilinan J."/>
            <person name="Park H.-J."/>
            <person name="Ramirez L."/>
            <person name="Alfaro M."/>
            <person name="Sun H."/>
            <person name="Tritt A."/>
            <person name="Yoshinaga Y."/>
            <person name="Zwiers L.-H."/>
            <person name="Turgeon B."/>
            <person name="Goodwin S."/>
            <person name="Spatafora J."/>
            <person name="Crous P."/>
            <person name="Grigoriev I."/>
        </authorList>
    </citation>
    <scope>NUCLEOTIDE SEQUENCE</scope>
    <source>
        <strain evidence="1">CBS 122368</strain>
    </source>
</reference>
<dbReference type="Proteomes" id="UP000800094">
    <property type="component" value="Unassembled WGS sequence"/>
</dbReference>
<feature type="non-terminal residue" evidence="1">
    <location>
        <position position="1"/>
    </location>
</feature>
<accession>A0A6A6IFK5</accession>
<organism evidence="1 2">
    <name type="scientific">Trematosphaeria pertusa</name>
    <dbReference type="NCBI Taxonomy" id="390896"/>
    <lineage>
        <taxon>Eukaryota</taxon>
        <taxon>Fungi</taxon>
        <taxon>Dikarya</taxon>
        <taxon>Ascomycota</taxon>
        <taxon>Pezizomycotina</taxon>
        <taxon>Dothideomycetes</taxon>
        <taxon>Pleosporomycetidae</taxon>
        <taxon>Pleosporales</taxon>
        <taxon>Massarineae</taxon>
        <taxon>Trematosphaeriaceae</taxon>
        <taxon>Trematosphaeria</taxon>
    </lineage>
</organism>
<dbReference type="OrthoDB" id="5420958at2759"/>
<name>A0A6A6IFK5_9PLEO</name>
<keyword evidence="2" id="KW-1185">Reference proteome</keyword>
<evidence type="ECO:0000313" key="2">
    <source>
        <dbReference type="Proteomes" id="UP000800094"/>
    </source>
</evidence>